<sequence>MFKKRDPSGKDAAHIASKPDFVPALYNYGLLLLACQRIPEAERAFREALARSPECLDCLVQLGVTLVQRGRQEDARVLFGQGAAPSSPRGPTNARTTL</sequence>
<dbReference type="SUPFAM" id="SSF48452">
    <property type="entry name" value="TPR-like"/>
    <property type="match status" value="1"/>
</dbReference>
<protein>
    <submittedName>
        <fullName evidence="2">Uncharacterized protein</fullName>
    </submittedName>
</protein>
<gene>
    <name evidence="2" type="ORF">CARN5_0953</name>
</gene>
<comment type="caution">
    <text evidence="2">The sequence shown here is derived from an EMBL/GenBank/DDBJ whole genome shotgun (WGS) entry which is preliminary data.</text>
</comment>
<evidence type="ECO:0000256" key="1">
    <source>
        <dbReference type="SAM" id="MobiDB-lite"/>
    </source>
</evidence>
<dbReference type="EMBL" id="CABP01000121">
    <property type="protein sequence ID" value="CBI05526.1"/>
    <property type="molecule type" value="Genomic_DNA"/>
</dbReference>
<evidence type="ECO:0000313" key="2">
    <source>
        <dbReference type="EMBL" id="CBI05526.1"/>
    </source>
</evidence>
<accession>E6QEA1</accession>
<dbReference type="PROSITE" id="PS50005">
    <property type="entry name" value="TPR"/>
    <property type="match status" value="1"/>
</dbReference>
<proteinExistence type="predicted"/>
<feature type="compositionally biased region" description="Polar residues" evidence="1">
    <location>
        <begin position="89"/>
        <end position="98"/>
    </location>
</feature>
<dbReference type="Gene3D" id="1.25.40.10">
    <property type="entry name" value="Tetratricopeptide repeat domain"/>
    <property type="match status" value="1"/>
</dbReference>
<name>E6QEA1_9ZZZZ</name>
<dbReference type="Pfam" id="PF13432">
    <property type="entry name" value="TPR_16"/>
    <property type="match status" value="1"/>
</dbReference>
<dbReference type="AlphaFoldDB" id="E6QEA1"/>
<dbReference type="InterPro" id="IPR011990">
    <property type="entry name" value="TPR-like_helical_dom_sf"/>
</dbReference>
<dbReference type="PROSITE" id="PS51257">
    <property type="entry name" value="PROKAR_LIPOPROTEIN"/>
    <property type="match status" value="1"/>
</dbReference>
<feature type="region of interest" description="Disordered" evidence="1">
    <location>
        <begin position="78"/>
        <end position="98"/>
    </location>
</feature>
<organism evidence="2">
    <name type="scientific">mine drainage metagenome</name>
    <dbReference type="NCBI Taxonomy" id="410659"/>
    <lineage>
        <taxon>unclassified sequences</taxon>
        <taxon>metagenomes</taxon>
        <taxon>ecological metagenomes</taxon>
    </lineage>
</organism>
<reference evidence="2" key="1">
    <citation type="submission" date="2009-10" db="EMBL/GenBank/DDBJ databases">
        <title>Diversity of trophic interactions inside an arsenic-rich microbial ecosystem.</title>
        <authorList>
            <person name="Bertin P.N."/>
            <person name="Heinrich-Salmeron A."/>
            <person name="Pelletier E."/>
            <person name="Goulhen-Chollet F."/>
            <person name="Arsene-Ploetze F."/>
            <person name="Gallien S."/>
            <person name="Calteau A."/>
            <person name="Vallenet D."/>
            <person name="Casiot C."/>
            <person name="Chane-Woon-Ming B."/>
            <person name="Giloteaux L."/>
            <person name="Barakat M."/>
            <person name="Bonnefoy V."/>
            <person name="Bruneel O."/>
            <person name="Chandler M."/>
            <person name="Cleiss J."/>
            <person name="Duran R."/>
            <person name="Elbaz-Poulichet F."/>
            <person name="Fonknechten N."/>
            <person name="Lauga B."/>
            <person name="Mornico D."/>
            <person name="Ortet P."/>
            <person name="Schaeffer C."/>
            <person name="Siguier P."/>
            <person name="Alexander Thil Smith A."/>
            <person name="Van Dorsselaer A."/>
            <person name="Weissenbach J."/>
            <person name="Medigue C."/>
            <person name="Le Paslier D."/>
        </authorList>
    </citation>
    <scope>NUCLEOTIDE SEQUENCE</scope>
</reference>
<dbReference type="InterPro" id="IPR019734">
    <property type="entry name" value="TPR_rpt"/>
</dbReference>